<dbReference type="InterPro" id="IPR012340">
    <property type="entry name" value="NA-bd_OB-fold"/>
</dbReference>
<dbReference type="Pfam" id="PF16921">
    <property type="entry name" value="Tex_YqgF"/>
    <property type="match status" value="1"/>
</dbReference>
<protein>
    <recommendedName>
        <fullName evidence="1">S1 motif domain-containing protein</fullName>
    </recommendedName>
</protein>
<dbReference type="SUPFAM" id="SSF47781">
    <property type="entry name" value="RuvA domain 2-like"/>
    <property type="match status" value="2"/>
</dbReference>
<proteinExistence type="predicted"/>
<dbReference type="Gene3D" id="3.30.420.140">
    <property type="entry name" value="YqgF/RNase H-like domain"/>
    <property type="match status" value="1"/>
</dbReference>
<dbReference type="GO" id="GO:0005737">
    <property type="term" value="C:cytoplasm"/>
    <property type="evidence" value="ECO:0007669"/>
    <property type="project" value="UniProtKB-ARBA"/>
</dbReference>
<dbReference type="Gene3D" id="1.10.150.310">
    <property type="entry name" value="Tex RuvX-like domain-like"/>
    <property type="match status" value="1"/>
</dbReference>
<dbReference type="FunFam" id="2.40.50.140:FF:000051">
    <property type="entry name" value="RNA-binding transcriptional accessory protein"/>
    <property type="match status" value="1"/>
</dbReference>
<sequence>KVLNGVLDSHKVDVIAVGNGTASREVFQFIREWIKSKGHDVEALMINESGASVYSASKTAREEFPDLDLTVRGAVSIARRYQDPLAELVKIEPKSIGVGQYQHDVNQTRLKQSLQRTVESCVNFVGVDLNRASVQLLEYVSGINPNVARNIVIHRSKNGSFHGREQLRKVKGMGDRTFEQAVGFLRVPESKNPLDHSAVHPENYPLVEKIAADQGLPLQELMGKESLLKDIDLSGYQQNGAGEYTLRDILEELRKPGRDPRQDHQAVQFDESVSEISDLSKGMKLPGMITNVTHFGVFVDIGVHQDGLVHISQLSRRYVKDPMEVCS</sequence>
<dbReference type="GO" id="GO:0006139">
    <property type="term" value="P:nucleobase-containing compound metabolic process"/>
    <property type="evidence" value="ECO:0007669"/>
    <property type="project" value="InterPro"/>
</dbReference>
<dbReference type="Pfam" id="PF12836">
    <property type="entry name" value="HHH_3"/>
    <property type="match status" value="1"/>
</dbReference>
<dbReference type="PANTHER" id="PTHR10724:SF10">
    <property type="entry name" value="S1 RNA-BINDING DOMAIN-CONTAINING PROTEIN 1"/>
    <property type="match status" value="1"/>
</dbReference>
<name>A0A382R1B4_9ZZZZ</name>
<organism evidence="2">
    <name type="scientific">marine metagenome</name>
    <dbReference type="NCBI Taxonomy" id="408172"/>
    <lineage>
        <taxon>unclassified sequences</taxon>
        <taxon>metagenomes</taxon>
        <taxon>ecological metagenomes</taxon>
    </lineage>
</organism>
<feature type="non-terminal residue" evidence="2">
    <location>
        <position position="327"/>
    </location>
</feature>
<evidence type="ECO:0000259" key="1">
    <source>
        <dbReference type="PROSITE" id="PS50126"/>
    </source>
</evidence>
<dbReference type="EMBL" id="UINC01117736">
    <property type="protein sequence ID" value="SVC90371.1"/>
    <property type="molecule type" value="Genomic_DNA"/>
</dbReference>
<feature type="domain" description="S1 motif" evidence="1">
    <location>
        <begin position="282"/>
        <end position="327"/>
    </location>
</feature>
<dbReference type="GO" id="GO:0006412">
    <property type="term" value="P:translation"/>
    <property type="evidence" value="ECO:0007669"/>
    <property type="project" value="TreeGrafter"/>
</dbReference>
<dbReference type="InterPro" id="IPR010994">
    <property type="entry name" value="RuvA_2-like"/>
</dbReference>
<dbReference type="InterPro" id="IPR012337">
    <property type="entry name" value="RNaseH-like_sf"/>
</dbReference>
<dbReference type="InterPro" id="IPR032639">
    <property type="entry name" value="Tex_YqgF"/>
</dbReference>
<reference evidence="2" key="1">
    <citation type="submission" date="2018-05" db="EMBL/GenBank/DDBJ databases">
        <authorList>
            <person name="Lanie J.A."/>
            <person name="Ng W.-L."/>
            <person name="Kazmierczak K.M."/>
            <person name="Andrzejewski T.M."/>
            <person name="Davidsen T.M."/>
            <person name="Wayne K.J."/>
            <person name="Tettelin H."/>
            <person name="Glass J.I."/>
            <person name="Rusch D."/>
            <person name="Podicherti R."/>
            <person name="Tsui H.-C.T."/>
            <person name="Winkler M.E."/>
        </authorList>
    </citation>
    <scope>NUCLEOTIDE SEQUENCE</scope>
</reference>
<dbReference type="InterPro" id="IPR041692">
    <property type="entry name" value="HHH_9"/>
</dbReference>
<dbReference type="GO" id="GO:0003729">
    <property type="term" value="F:mRNA binding"/>
    <property type="evidence" value="ECO:0007669"/>
    <property type="project" value="TreeGrafter"/>
</dbReference>
<gene>
    <name evidence="2" type="ORF">METZ01_LOCUS343225</name>
</gene>
<dbReference type="AlphaFoldDB" id="A0A382R1B4"/>
<feature type="non-terminal residue" evidence="2">
    <location>
        <position position="1"/>
    </location>
</feature>
<dbReference type="SUPFAM" id="SSF50249">
    <property type="entry name" value="Nucleic acid-binding proteins"/>
    <property type="match status" value="1"/>
</dbReference>
<dbReference type="SUPFAM" id="SSF53098">
    <property type="entry name" value="Ribonuclease H-like"/>
    <property type="match status" value="1"/>
</dbReference>
<dbReference type="Gene3D" id="2.40.50.140">
    <property type="entry name" value="Nucleic acid-binding proteins"/>
    <property type="match status" value="1"/>
</dbReference>
<dbReference type="InterPro" id="IPR050437">
    <property type="entry name" value="Ribos_protein_bS1-like"/>
</dbReference>
<dbReference type="GO" id="GO:0003735">
    <property type="term" value="F:structural constituent of ribosome"/>
    <property type="evidence" value="ECO:0007669"/>
    <property type="project" value="TreeGrafter"/>
</dbReference>
<dbReference type="FunFam" id="1.10.150.310:FF:000001">
    <property type="entry name" value="RNA-binding transcriptional accessory protein"/>
    <property type="match status" value="1"/>
</dbReference>
<dbReference type="InterPro" id="IPR037027">
    <property type="entry name" value="YqgF/RNaseH-like_dom_sf"/>
</dbReference>
<accession>A0A382R1B4</accession>
<dbReference type="InterPro" id="IPR003029">
    <property type="entry name" value="S1_domain"/>
</dbReference>
<dbReference type="Pfam" id="PF00575">
    <property type="entry name" value="S1"/>
    <property type="match status" value="1"/>
</dbReference>
<dbReference type="PROSITE" id="PS50126">
    <property type="entry name" value="S1"/>
    <property type="match status" value="1"/>
</dbReference>
<evidence type="ECO:0000313" key="2">
    <source>
        <dbReference type="EMBL" id="SVC90371.1"/>
    </source>
</evidence>
<dbReference type="Pfam" id="PF17674">
    <property type="entry name" value="HHH_9"/>
    <property type="match status" value="1"/>
</dbReference>
<dbReference type="PANTHER" id="PTHR10724">
    <property type="entry name" value="30S RIBOSOMAL PROTEIN S1"/>
    <property type="match status" value="1"/>
</dbReference>